<keyword evidence="5" id="KW-0676">Redox-active center</keyword>
<dbReference type="AlphaFoldDB" id="A0A1B4XCS4"/>
<protein>
    <submittedName>
        <fullName evidence="7">Thioredoxin</fullName>
    </submittedName>
</protein>
<evidence type="ECO:0000256" key="1">
    <source>
        <dbReference type="ARBA" id="ARBA00005791"/>
    </source>
</evidence>
<gene>
    <name evidence="7" type="ORF">SCL_0302</name>
</gene>
<dbReference type="PROSITE" id="PS51352">
    <property type="entry name" value="THIOREDOXIN_2"/>
    <property type="match status" value="1"/>
</dbReference>
<dbReference type="GO" id="GO:0016491">
    <property type="term" value="F:oxidoreductase activity"/>
    <property type="evidence" value="ECO:0007669"/>
    <property type="project" value="UniProtKB-KW"/>
</dbReference>
<dbReference type="RefSeq" id="WP_172425872.1">
    <property type="nucleotide sequence ID" value="NZ_AP014879.1"/>
</dbReference>
<dbReference type="InterPro" id="IPR012336">
    <property type="entry name" value="Thioredoxin-like_fold"/>
</dbReference>
<dbReference type="EMBL" id="AP014879">
    <property type="protein sequence ID" value="BAV32624.1"/>
    <property type="molecule type" value="Genomic_DNA"/>
</dbReference>
<dbReference type="Gene3D" id="1.10.40.80">
    <property type="match status" value="1"/>
</dbReference>
<dbReference type="Gene3D" id="3.40.30.10">
    <property type="entry name" value="Glutaredoxin"/>
    <property type="match status" value="1"/>
</dbReference>
<feature type="domain" description="Thioredoxin" evidence="6">
    <location>
        <begin position="1"/>
        <end position="181"/>
    </location>
</feature>
<evidence type="ECO:0000256" key="4">
    <source>
        <dbReference type="ARBA" id="ARBA00023157"/>
    </source>
</evidence>
<keyword evidence="4" id="KW-1015">Disulfide bond</keyword>
<evidence type="ECO:0000256" key="2">
    <source>
        <dbReference type="ARBA" id="ARBA00022729"/>
    </source>
</evidence>
<keyword evidence="3" id="KW-0560">Oxidoreductase</keyword>
<dbReference type="PANTHER" id="PTHR13887">
    <property type="entry name" value="GLUTATHIONE S-TRANSFERASE KAPPA"/>
    <property type="match status" value="1"/>
</dbReference>
<evidence type="ECO:0000313" key="8">
    <source>
        <dbReference type="Proteomes" id="UP000243180"/>
    </source>
</evidence>
<comment type="similarity">
    <text evidence="1">Belongs to the thioredoxin family. DsbA subfamily.</text>
</comment>
<dbReference type="InterPro" id="IPR013766">
    <property type="entry name" value="Thioredoxin_domain"/>
</dbReference>
<sequence>MRVNVEDDPRLGSRAAKIAIVEFSDYQCLYCQDFNRRQFVQIKKEYIDTGVVQFIHKDLPLRMHRHAVPAAMAARCAGAQGRFWDMHDALFAHQDRLGQDLYPELARQLDLDVAKFSTCLESQDHGQGIGQDVGVARMLGFTGTPSFLIGKIEGDMLTVVRRSRGALTFEAFAQEIEQLRQPAVAPR</sequence>
<evidence type="ECO:0000256" key="3">
    <source>
        <dbReference type="ARBA" id="ARBA00023002"/>
    </source>
</evidence>
<dbReference type="InParanoid" id="A0A1B4XCS4"/>
<name>A0A1B4XCS4_9GAMM</name>
<dbReference type="KEGG" id="slim:SCL_0302"/>
<dbReference type="SUPFAM" id="SSF52833">
    <property type="entry name" value="Thioredoxin-like"/>
    <property type="match status" value="1"/>
</dbReference>
<accession>A0A1B4XCS4</accession>
<dbReference type="Pfam" id="PF13462">
    <property type="entry name" value="Thioredoxin_4"/>
    <property type="match status" value="1"/>
</dbReference>
<keyword evidence="8" id="KW-1185">Reference proteome</keyword>
<evidence type="ECO:0000259" key="6">
    <source>
        <dbReference type="PROSITE" id="PS51352"/>
    </source>
</evidence>
<reference evidence="7 8" key="1">
    <citation type="submission" date="2015-05" db="EMBL/GenBank/DDBJ databases">
        <title>Complete genome sequence of a sulfur-oxidizing gammaproteobacterium strain HA5.</title>
        <authorList>
            <person name="Miura A."/>
            <person name="Kojima H."/>
            <person name="Fukui M."/>
        </authorList>
    </citation>
    <scope>NUCLEOTIDE SEQUENCE [LARGE SCALE GENOMIC DNA]</scope>
    <source>
        <strain evidence="7 8">HA5</strain>
    </source>
</reference>
<dbReference type="Proteomes" id="UP000243180">
    <property type="component" value="Chromosome"/>
</dbReference>
<keyword evidence="2" id="KW-0732">Signal</keyword>
<dbReference type="InterPro" id="IPR036249">
    <property type="entry name" value="Thioredoxin-like_sf"/>
</dbReference>
<dbReference type="PANTHER" id="PTHR13887:SF14">
    <property type="entry name" value="DISULFIDE BOND FORMATION PROTEIN D"/>
    <property type="match status" value="1"/>
</dbReference>
<evidence type="ECO:0000256" key="5">
    <source>
        <dbReference type="ARBA" id="ARBA00023284"/>
    </source>
</evidence>
<organism evidence="7 8">
    <name type="scientific">Sulfuricaulis limicola</name>
    <dbReference type="NCBI Taxonomy" id="1620215"/>
    <lineage>
        <taxon>Bacteria</taxon>
        <taxon>Pseudomonadati</taxon>
        <taxon>Pseudomonadota</taxon>
        <taxon>Gammaproteobacteria</taxon>
        <taxon>Acidiferrobacterales</taxon>
        <taxon>Acidiferrobacteraceae</taxon>
        <taxon>Sulfuricaulis</taxon>
    </lineage>
</organism>
<proteinExistence type="inferred from homology"/>
<evidence type="ECO:0000313" key="7">
    <source>
        <dbReference type="EMBL" id="BAV32624.1"/>
    </source>
</evidence>